<organism evidence="9 10">
    <name type="scientific">Paenibacillus shunpengii</name>
    <dbReference type="NCBI Taxonomy" id="2054424"/>
    <lineage>
        <taxon>Bacteria</taxon>
        <taxon>Bacillati</taxon>
        <taxon>Bacillota</taxon>
        <taxon>Bacilli</taxon>
        <taxon>Bacillales</taxon>
        <taxon>Paenibacillaceae</taxon>
        <taxon>Paenibacillus</taxon>
    </lineage>
</organism>
<dbReference type="SUPFAM" id="SSF158472">
    <property type="entry name" value="HAMP domain-like"/>
    <property type="match status" value="1"/>
</dbReference>
<gene>
    <name evidence="9" type="ORF">ACFSVM_15585</name>
</gene>
<dbReference type="InterPro" id="IPR010559">
    <property type="entry name" value="Sig_transdc_His_kin_internal"/>
</dbReference>
<accession>A0ABW5STF2</accession>
<evidence type="ECO:0000256" key="2">
    <source>
        <dbReference type="ARBA" id="ARBA00022475"/>
    </source>
</evidence>
<dbReference type="Pfam" id="PF02518">
    <property type="entry name" value="HATPase_c"/>
    <property type="match status" value="1"/>
</dbReference>
<dbReference type="Pfam" id="PF06580">
    <property type="entry name" value="His_kinase"/>
    <property type="match status" value="1"/>
</dbReference>
<dbReference type="InterPro" id="IPR003660">
    <property type="entry name" value="HAMP_dom"/>
</dbReference>
<feature type="domain" description="HAMP" evidence="8">
    <location>
        <begin position="313"/>
        <end position="365"/>
    </location>
</feature>
<evidence type="ECO:0000256" key="7">
    <source>
        <dbReference type="SAM" id="Phobius"/>
    </source>
</evidence>
<dbReference type="PROSITE" id="PS50885">
    <property type="entry name" value="HAMP"/>
    <property type="match status" value="1"/>
</dbReference>
<sequence length="582" mass="66788">MRKNKFHTLSTFAKINLILLFMLIPLIGLNYYQNLIGTKVVRNEIHRSSETYMSLLTSQIETIANQMSVFALTMNRDSNLSTFTTFEGSRHPYDRYNTIYNIYEKLKLNSLSLPWNNQITVYSPANKKAVSDSGLSTYDEAFLKNNMTPVWKFMPTDYKYGQPYFIRHFSEPKYSSNAPLDSYRIVSEISFSSNNLIKMLEKFKNRHNVHDPFLYSPGYEPLVSNTAQLAHIEQLGTILNDQTMTSSGHETLELQGEKYLVTYKLIDTLGWYLVDYVPIHEALAPIYRSSLIFYTSAAVLIVLCLILSYYIYRNVQIPIRKLLKGARAIAKGDFSTQVEYHSKNEFFVLVFQFNNMARQIKELIESIYESRIRLQQATLKQLQSQIDPHFLYNSLNFIKYSAKKGEEDAVVSMTVHLGAYYRSATRLGKAETTLEEELKLIYNYLEIHKLRMHGMTYDINLPENMAEVEVPRLILQPLVENAIIHGISKSELAGYIRITASTQDGFYMLCVEDNGPGIQEQEQKALIAQIANSKEEDDLCGLWNVAQRINLKYGESAGIGIESSSYGGLKIWLYWPSAADKG</sequence>
<dbReference type="InterPro" id="IPR050640">
    <property type="entry name" value="Bact_2-comp_sensor_kinase"/>
</dbReference>
<dbReference type="CDD" id="cd06225">
    <property type="entry name" value="HAMP"/>
    <property type="match status" value="1"/>
</dbReference>
<dbReference type="SUPFAM" id="SSF55874">
    <property type="entry name" value="ATPase domain of HSP90 chaperone/DNA topoisomerase II/histidine kinase"/>
    <property type="match status" value="1"/>
</dbReference>
<dbReference type="Proteomes" id="UP001597540">
    <property type="component" value="Unassembled WGS sequence"/>
</dbReference>
<feature type="transmembrane region" description="Helical" evidence="7">
    <location>
        <begin position="291"/>
        <end position="312"/>
    </location>
</feature>
<dbReference type="Gene3D" id="6.10.340.10">
    <property type="match status" value="1"/>
</dbReference>
<dbReference type="RefSeq" id="WP_256209799.1">
    <property type="nucleotide sequence ID" value="NZ_JBHUMJ010000003.1"/>
</dbReference>
<name>A0ABW5STF2_9BACL</name>
<dbReference type="SMART" id="SM00304">
    <property type="entry name" value="HAMP"/>
    <property type="match status" value="1"/>
</dbReference>
<feature type="transmembrane region" description="Helical" evidence="7">
    <location>
        <begin position="12"/>
        <end position="32"/>
    </location>
</feature>
<keyword evidence="4 9" id="KW-0808">Transferase</keyword>
<keyword evidence="3" id="KW-0597">Phosphoprotein</keyword>
<dbReference type="Gene3D" id="3.30.565.10">
    <property type="entry name" value="Histidine kinase-like ATPase, C-terminal domain"/>
    <property type="match status" value="1"/>
</dbReference>
<keyword evidence="7" id="KW-1133">Transmembrane helix</keyword>
<evidence type="ECO:0000256" key="6">
    <source>
        <dbReference type="ARBA" id="ARBA00023136"/>
    </source>
</evidence>
<keyword evidence="7" id="KW-0812">Transmembrane</keyword>
<evidence type="ECO:0000256" key="1">
    <source>
        <dbReference type="ARBA" id="ARBA00004651"/>
    </source>
</evidence>
<keyword evidence="10" id="KW-1185">Reference proteome</keyword>
<evidence type="ECO:0000256" key="3">
    <source>
        <dbReference type="ARBA" id="ARBA00022553"/>
    </source>
</evidence>
<comment type="caution">
    <text evidence="9">The sequence shown here is derived from an EMBL/GenBank/DDBJ whole genome shotgun (WGS) entry which is preliminary data.</text>
</comment>
<dbReference type="PANTHER" id="PTHR34220">
    <property type="entry name" value="SENSOR HISTIDINE KINASE YPDA"/>
    <property type="match status" value="1"/>
</dbReference>
<evidence type="ECO:0000313" key="10">
    <source>
        <dbReference type="Proteomes" id="UP001597540"/>
    </source>
</evidence>
<dbReference type="InterPro" id="IPR036890">
    <property type="entry name" value="HATPase_C_sf"/>
</dbReference>
<evidence type="ECO:0000256" key="5">
    <source>
        <dbReference type="ARBA" id="ARBA00022777"/>
    </source>
</evidence>
<evidence type="ECO:0000259" key="8">
    <source>
        <dbReference type="PROSITE" id="PS50885"/>
    </source>
</evidence>
<dbReference type="GO" id="GO:0004673">
    <property type="term" value="F:protein histidine kinase activity"/>
    <property type="evidence" value="ECO:0007669"/>
    <property type="project" value="UniProtKB-EC"/>
</dbReference>
<keyword evidence="5 9" id="KW-0418">Kinase</keyword>
<protein>
    <submittedName>
        <fullName evidence="9">Sensor histidine kinase</fullName>
        <ecNumber evidence="9">2.7.13.3</ecNumber>
    </submittedName>
</protein>
<reference evidence="10" key="1">
    <citation type="journal article" date="2019" name="Int. J. Syst. Evol. Microbiol.">
        <title>The Global Catalogue of Microorganisms (GCM) 10K type strain sequencing project: providing services to taxonomists for standard genome sequencing and annotation.</title>
        <authorList>
            <consortium name="The Broad Institute Genomics Platform"/>
            <consortium name="The Broad Institute Genome Sequencing Center for Infectious Disease"/>
            <person name="Wu L."/>
            <person name="Ma J."/>
        </authorList>
    </citation>
    <scope>NUCLEOTIDE SEQUENCE [LARGE SCALE GENOMIC DNA]</scope>
    <source>
        <strain evidence="10">KCTC 33849</strain>
    </source>
</reference>
<dbReference type="PANTHER" id="PTHR34220:SF7">
    <property type="entry name" value="SENSOR HISTIDINE KINASE YPDA"/>
    <property type="match status" value="1"/>
</dbReference>
<comment type="subcellular location">
    <subcellularLocation>
        <location evidence="1">Cell membrane</location>
        <topology evidence="1">Multi-pass membrane protein</topology>
    </subcellularLocation>
</comment>
<dbReference type="Pfam" id="PF00672">
    <property type="entry name" value="HAMP"/>
    <property type="match status" value="1"/>
</dbReference>
<proteinExistence type="predicted"/>
<keyword evidence="6 7" id="KW-0472">Membrane</keyword>
<evidence type="ECO:0000313" key="9">
    <source>
        <dbReference type="EMBL" id="MFD2701885.1"/>
    </source>
</evidence>
<evidence type="ECO:0000256" key="4">
    <source>
        <dbReference type="ARBA" id="ARBA00022679"/>
    </source>
</evidence>
<dbReference type="InterPro" id="IPR003594">
    <property type="entry name" value="HATPase_dom"/>
</dbReference>
<keyword evidence="2" id="KW-1003">Cell membrane</keyword>
<dbReference type="EC" id="2.7.13.3" evidence="9"/>
<dbReference type="EMBL" id="JBHUMJ010000003">
    <property type="protein sequence ID" value="MFD2701885.1"/>
    <property type="molecule type" value="Genomic_DNA"/>
</dbReference>